<sequence>MSTDSIPADVFATIAPADRDRALLRAALRLLAHGAPVTVTELAAAAGVDAGDLEETPIGADIEYDEQGRVLGWGLTLNPTPHRFTVAGHQLYTWCAPDTLVFPAVIGASAHVESECPVTVSAVRLTVDPVTGVTDLQPAAAMVAFVDPAGIRGGQVRATCCNPQMFLATPDAAEQWRSEHPGMTVLPVADAYTQLARPLAEALIDPAGEAPCC</sequence>
<dbReference type="Pfam" id="PF12324">
    <property type="entry name" value="HTH_15"/>
    <property type="match status" value="1"/>
</dbReference>
<dbReference type="Gene3D" id="3.30.450.410">
    <property type="match status" value="1"/>
</dbReference>
<comment type="function">
    <text evidence="8">Cleaves the carbon-mercury bond of organomercurials such as phenylmercuric acetate. One product is Hg(2+), which is subsequently detoxified by the mercuric reductase.</text>
</comment>
<reference evidence="11" key="2">
    <citation type="submission" date="2020-09" db="EMBL/GenBank/DDBJ databases">
        <authorList>
            <person name="Sun Q."/>
            <person name="Zhou Y."/>
        </authorList>
    </citation>
    <scope>NUCLEOTIDE SEQUENCE</scope>
    <source>
        <strain evidence="11">CGMCC 1.12827</strain>
    </source>
</reference>
<dbReference type="InterPro" id="IPR053717">
    <property type="entry name" value="MerB_lyase_sf"/>
</dbReference>
<evidence type="ECO:0000256" key="5">
    <source>
        <dbReference type="ARBA" id="ARBA00022466"/>
    </source>
</evidence>
<comment type="catalytic activity">
    <reaction evidence="1">
        <text>an alkylmercury + H(+) = an alkane + Hg(2+)</text>
        <dbReference type="Rhea" id="RHEA:18777"/>
        <dbReference type="ChEBI" id="CHEBI:15378"/>
        <dbReference type="ChEBI" id="CHEBI:16793"/>
        <dbReference type="ChEBI" id="CHEBI:18310"/>
        <dbReference type="ChEBI" id="CHEBI:83725"/>
        <dbReference type="EC" id="4.99.1.2"/>
    </reaction>
</comment>
<dbReference type="GO" id="GO:0046689">
    <property type="term" value="P:response to mercury ion"/>
    <property type="evidence" value="ECO:0007669"/>
    <property type="project" value="UniProtKB-KW"/>
</dbReference>
<evidence type="ECO:0000256" key="1">
    <source>
        <dbReference type="ARBA" id="ARBA00000165"/>
    </source>
</evidence>
<evidence type="ECO:0000259" key="10">
    <source>
        <dbReference type="Pfam" id="PF12324"/>
    </source>
</evidence>
<comment type="similarity">
    <text evidence="2">Belongs to the MerB family.</text>
</comment>
<evidence type="ECO:0000256" key="4">
    <source>
        <dbReference type="ARBA" id="ARBA00018180"/>
    </source>
</evidence>
<evidence type="ECO:0000313" key="12">
    <source>
        <dbReference type="Proteomes" id="UP000621454"/>
    </source>
</evidence>
<feature type="domain" description="Alkylmercury lyase helix-turn-helix" evidence="10">
    <location>
        <begin position="20"/>
        <end position="74"/>
    </location>
</feature>
<dbReference type="SUPFAM" id="SSF160387">
    <property type="entry name" value="NosL/MerB-like"/>
    <property type="match status" value="1"/>
</dbReference>
<dbReference type="NCBIfam" id="NF033555">
    <property type="entry name" value="lyase_MerB"/>
    <property type="match status" value="1"/>
</dbReference>
<evidence type="ECO:0000256" key="8">
    <source>
        <dbReference type="ARBA" id="ARBA00025326"/>
    </source>
</evidence>
<keyword evidence="7 11" id="KW-0456">Lyase</keyword>
<proteinExistence type="inferred from homology"/>
<evidence type="ECO:0000256" key="3">
    <source>
        <dbReference type="ARBA" id="ARBA00013237"/>
    </source>
</evidence>
<evidence type="ECO:0000256" key="9">
    <source>
        <dbReference type="ARBA" id="ARBA00031271"/>
    </source>
</evidence>
<evidence type="ECO:0000256" key="2">
    <source>
        <dbReference type="ARBA" id="ARBA00009443"/>
    </source>
</evidence>
<dbReference type="GO" id="GO:0018836">
    <property type="term" value="F:alkylmercury lyase activity"/>
    <property type="evidence" value="ECO:0007669"/>
    <property type="project" value="UniProtKB-EC"/>
</dbReference>
<protein>
    <recommendedName>
        <fullName evidence="4">Alkylmercury lyase</fullName>
        <ecNumber evidence="3">4.99.1.2</ecNumber>
    </recommendedName>
    <alternativeName>
        <fullName evidence="9">Organomercurial lyase</fullName>
    </alternativeName>
</protein>
<dbReference type="EC" id="4.99.1.2" evidence="3"/>
<dbReference type="Proteomes" id="UP000621454">
    <property type="component" value="Unassembled WGS sequence"/>
</dbReference>
<keyword evidence="5" id="KW-0475">Mercuric resistance</keyword>
<dbReference type="Pfam" id="PF03243">
    <property type="entry name" value="MerB"/>
    <property type="match status" value="1"/>
</dbReference>
<evidence type="ECO:0000256" key="7">
    <source>
        <dbReference type="ARBA" id="ARBA00023239"/>
    </source>
</evidence>
<dbReference type="AlphaFoldDB" id="A0A916TK17"/>
<dbReference type="InterPro" id="IPR004927">
    <property type="entry name" value="MerB"/>
</dbReference>
<evidence type="ECO:0000256" key="6">
    <source>
        <dbReference type="ARBA" id="ARBA00022914"/>
    </source>
</evidence>
<keyword evidence="12" id="KW-1185">Reference proteome</keyword>
<keyword evidence="6" id="KW-0476">Mercury</keyword>
<comment type="caution">
    <text evidence="11">The sequence shown here is derived from an EMBL/GenBank/DDBJ whole genome shotgun (WGS) entry which is preliminary data.</text>
</comment>
<evidence type="ECO:0000313" key="11">
    <source>
        <dbReference type="EMBL" id="GGB48087.1"/>
    </source>
</evidence>
<dbReference type="PRINTS" id="PR01699">
    <property type="entry name" value="ORGNOHGLYASE"/>
</dbReference>
<name>A0A916TK17_9ACTN</name>
<accession>A0A916TK17</accession>
<organism evidence="11 12">
    <name type="scientific">Gordonia jinhuaensis</name>
    <dbReference type="NCBI Taxonomy" id="1517702"/>
    <lineage>
        <taxon>Bacteria</taxon>
        <taxon>Bacillati</taxon>
        <taxon>Actinomycetota</taxon>
        <taxon>Actinomycetes</taxon>
        <taxon>Mycobacteriales</taxon>
        <taxon>Gordoniaceae</taxon>
        <taxon>Gordonia</taxon>
    </lineage>
</organism>
<dbReference type="RefSeq" id="WP_005179592.1">
    <property type="nucleotide sequence ID" value="NZ_BMGC01000065.1"/>
</dbReference>
<dbReference type="SUPFAM" id="SSF46785">
    <property type="entry name" value="Winged helix' DNA-binding domain"/>
    <property type="match status" value="1"/>
</dbReference>
<reference evidence="11" key="1">
    <citation type="journal article" date="2014" name="Int. J. Syst. Evol. Microbiol.">
        <title>Complete genome sequence of Corynebacterium casei LMG S-19264T (=DSM 44701T), isolated from a smear-ripened cheese.</title>
        <authorList>
            <consortium name="US DOE Joint Genome Institute (JGI-PGF)"/>
            <person name="Walter F."/>
            <person name="Albersmeier A."/>
            <person name="Kalinowski J."/>
            <person name="Ruckert C."/>
        </authorList>
    </citation>
    <scope>NUCLEOTIDE SEQUENCE</scope>
    <source>
        <strain evidence="11">CGMCC 1.12827</strain>
    </source>
</reference>
<gene>
    <name evidence="11" type="ORF">GCM10011489_39040</name>
</gene>
<dbReference type="InterPro" id="IPR024259">
    <property type="entry name" value="MerB_HTH_dom"/>
</dbReference>
<dbReference type="NCBIfam" id="NF009710">
    <property type="entry name" value="PRK13239.1"/>
    <property type="match status" value="1"/>
</dbReference>
<dbReference type="EMBL" id="BMGC01000065">
    <property type="protein sequence ID" value="GGB48087.1"/>
    <property type="molecule type" value="Genomic_DNA"/>
</dbReference>
<dbReference type="InterPro" id="IPR036390">
    <property type="entry name" value="WH_DNA-bd_sf"/>
</dbReference>